<gene>
    <name evidence="1" type="ORF">LCGC14_2034290</name>
</gene>
<reference evidence="1" key="1">
    <citation type="journal article" date="2015" name="Nature">
        <title>Complex archaea that bridge the gap between prokaryotes and eukaryotes.</title>
        <authorList>
            <person name="Spang A."/>
            <person name="Saw J.H."/>
            <person name="Jorgensen S.L."/>
            <person name="Zaremba-Niedzwiedzka K."/>
            <person name="Martijn J."/>
            <person name="Lind A.E."/>
            <person name="van Eijk R."/>
            <person name="Schleper C."/>
            <person name="Guy L."/>
            <person name="Ettema T.J."/>
        </authorList>
    </citation>
    <scope>NUCLEOTIDE SEQUENCE</scope>
</reference>
<comment type="caution">
    <text evidence="1">The sequence shown here is derived from an EMBL/GenBank/DDBJ whole genome shotgun (WGS) entry which is preliminary data.</text>
</comment>
<sequence length="202" mass="22216">MSGDKRERSDDDDDAAAAVVGGKRARAAPLVAAADVTLHFAEDDSELVVPRSAVACLPFFRTAFASGMREERTGRVEITCDHDGAAVRAVVAYVRSGPPRRWAKEALASTDAVLAIAREITFLWPPVPDAAELSGDVTEDRWGSDAYELMEDGYKHMQFDSADGSADWILERALCRAKRANSLYQKRPRALFVRETPESDER</sequence>
<name>A0A0F9H782_9ZZZZ</name>
<feature type="non-terminal residue" evidence="1">
    <location>
        <position position="202"/>
    </location>
</feature>
<organism evidence="1">
    <name type="scientific">marine sediment metagenome</name>
    <dbReference type="NCBI Taxonomy" id="412755"/>
    <lineage>
        <taxon>unclassified sequences</taxon>
        <taxon>metagenomes</taxon>
        <taxon>ecological metagenomes</taxon>
    </lineage>
</organism>
<evidence type="ECO:0008006" key="2">
    <source>
        <dbReference type="Google" id="ProtNLM"/>
    </source>
</evidence>
<accession>A0A0F9H782</accession>
<dbReference type="AlphaFoldDB" id="A0A0F9H782"/>
<proteinExistence type="predicted"/>
<dbReference type="Gene3D" id="3.30.710.10">
    <property type="entry name" value="Potassium Channel Kv1.1, Chain A"/>
    <property type="match status" value="1"/>
</dbReference>
<protein>
    <recommendedName>
        <fullName evidence="2">BTB domain-containing protein</fullName>
    </recommendedName>
</protein>
<dbReference type="InterPro" id="IPR011333">
    <property type="entry name" value="SKP1/BTB/POZ_sf"/>
</dbReference>
<dbReference type="EMBL" id="LAZR01023734">
    <property type="protein sequence ID" value="KKL77495.1"/>
    <property type="molecule type" value="Genomic_DNA"/>
</dbReference>
<evidence type="ECO:0000313" key="1">
    <source>
        <dbReference type="EMBL" id="KKL77495.1"/>
    </source>
</evidence>